<evidence type="ECO:0000256" key="7">
    <source>
        <dbReference type="ARBA" id="ARBA00022840"/>
    </source>
</evidence>
<keyword evidence="6" id="KW-0862">Zinc</keyword>
<dbReference type="InterPro" id="IPR002314">
    <property type="entry name" value="aa-tRNA-synt_IIb"/>
</dbReference>
<evidence type="ECO:0000256" key="11">
    <source>
        <dbReference type="ARBA" id="ARBA00049515"/>
    </source>
</evidence>
<dbReference type="InterPro" id="IPR006195">
    <property type="entry name" value="aa-tRNA-synth_II"/>
</dbReference>
<evidence type="ECO:0000256" key="6">
    <source>
        <dbReference type="ARBA" id="ARBA00022833"/>
    </source>
</evidence>
<keyword evidence="14" id="KW-1185">Reference proteome</keyword>
<keyword evidence="9" id="KW-0030">Aminoacyl-tRNA synthetase</keyword>
<protein>
    <recommendedName>
        <fullName evidence="2">threonine--tRNA ligase</fullName>
        <ecNumber evidence="2">6.1.1.3</ecNumber>
    </recommendedName>
    <alternativeName>
        <fullName evidence="10">Threonyl-tRNA synthetase</fullName>
    </alternativeName>
</protein>
<gene>
    <name evidence="13" type="ORF">OESDEN_17048</name>
</gene>
<evidence type="ECO:0000256" key="8">
    <source>
        <dbReference type="ARBA" id="ARBA00022917"/>
    </source>
</evidence>
<dbReference type="GO" id="GO:0006435">
    <property type="term" value="P:threonyl-tRNA aminoacylation"/>
    <property type="evidence" value="ECO:0007669"/>
    <property type="project" value="InterPro"/>
</dbReference>
<evidence type="ECO:0000256" key="1">
    <source>
        <dbReference type="ARBA" id="ARBA00008226"/>
    </source>
</evidence>
<dbReference type="PANTHER" id="PTHR11451">
    <property type="entry name" value="THREONINE-TRNA LIGASE"/>
    <property type="match status" value="1"/>
</dbReference>
<reference evidence="13 14" key="1">
    <citation type="submission" date="2014-03" db="EMBL/GenBank/DDBJ databases">
        <title>Draft genome of the hookworm Oesophagostomum dentatum.</title>
        <authorList>
            <person name="Mitreva M."/>
        </authorList>
    </citation>
    <scope>NUCLEOTIDE SEQUENCE [LARGE SCALE GENOMIC DNA]</scope>
    <source>
        <strain evidence="13 14">OD-Hann</strain>
    </source>
</reference>
<dbReference type="PROSITE" id="PS50862">
    <property type="entry name" value="AA_TRNA_LIGASE_II"/>
    <property type="match status" value="1"/>
</dbReference>
<comment type="catalytic activity">
    <reaction evidence="11">
        <text>tRNA(Thr) + L-threonine + ATP = L-threonyl-tRNA(Thr) + AMP + diphosphate + H(+)</text>
        <dbReference type="Rhea" id="RHEA:24624"/>
        <dbReference type="Rhea" id="RHEA-COMP:9670"/>
        <dbReference type="Rhea" id="RHEA-COMP:9704"/>
        <dbReference type="ChEBI" id="CHEBI:15378"/>
        <dbReference type="ChEBI" id="CHEBI:30616"/>
        <dbReference type="ChEBI" id="CHEBI:33019"/>
        <dbReference type="ChEBI" id="CHEBI:57926"/>
        <dbReference type="ChEBI" id="CHEBI:78442"/>
        <dbReference type="ChEBI" id="CHEBI:78534"/>
        <dbReference type="ChEBI" id="CHEBI:456215"/>
        <dbReference type="EC" id="6.1.1.3"/>
    </reaction>
</comment>
<dbReference type="GO" id="GO:0004829">
    <property type="term" value="F:threonine-tRNA ligase activity"/>
    <property type="evidence" value="ECO:0007669"/>
    <property type="project" value="UniProtKB-EC"/>
</dbReference>
<name>A0A0B1SJ75_OESDE</name>
<dbReference type="PANTHER" id="PTHR11451:SF46">
    <property type="entry name" value="THREONINE--TRNA LIGASE"/>
    <property type="match status" value="1"/>
</dbReference>
<dbReference type="PRINTS" id="PR01047">
    <property type="entry name" value="TRNASYNTHTHR"/>
</dbReference>
<dbReference type="GO" id="GO:0005739">
    <property type="term" value="C:mitochondrion"/>
    <property type="evidence" value="ECO:0007669"/>
    <property type="project" value="TreeGrafter"/>
</dbReference>
<dbReference type="GO" id="GO:0005524">
    <property type="term" value="F:ATP binding"/>
    <property type="evidence" value="ECO:0007669"/>
    <property type="project" value="UniProtKB-KW"/>
</dbReference>
<dbReference type="Pfam" id="PF00587">
    <property type="entry name" value="tRNA-synt_2b"/>
    <property type="match status" value="1"/>
</dbReference>
<dbReference type="InterPro" id="IPR045864">
    <property type="entry name" value="aa-tRNA-synth_II/BPL/LPL"/>
</dbReference>
<evidence type="ECO:0000313" key="14">
    <source>
        <dbReference type="Proteomes" id="UP000053660"/>
    </source>
</evidence>
<keyword evidence="4" id="KW-0479">Metal-binding</keyword>
<keyword evidence="8" id="KW-0648">Protein biosynthesis</keyword>
<comment type="similarity">
    <text evidence="1">Belongs to the class-II aminoacyl-tRNA synthetase family.</text>
</comment>
<feature type="domain" description="Aminoacyl-transfer RNA synthetases class-II family profile" evidence="12">
    <location>
        <begin position="1"/>
        <end position="180"/>
    </location>
</feature>
<dbReference type="SUPFAM" id="SSF55681">
    <property type="entry name" value="Class II aaRS and biotin synthetases"/>
    <property type="match status" value="1"/>
</dbReference>
<evidence type="ECO:0000256" key="2">
    <source>
        <dbReference type="ARBA" id="ARBA00013163"/>
    </source>
</evidence>
<dbReference type="AlphaFoldDB" id="A0A0B1SJ75"/>
<accession>A0A0B1SJ75</accession>
<sequence>MEREEFGLKPMNCPGHCLMYSQQPRTHSELPIRFADFGVLHRNELSGSITGLTRVRRFQQDDAHIFCRRDQIGQEIRDCLDFLLYCYEKVFGFEFKFRLSTRPEDFLGEITLWNEAEDVLRAALDESGKSWQLNEGDGAFYGPKIDVTIEDSLGRSHQCATVQLDFQLPQRFDLSFFEIQ</sequence>
<evidence type="ECO:0000256" key="9">
    <source>
        <dbReference type="ARBA" id="ARBA00023146"/>
    </source>
</evidence>
<keyword evidence="7" id="KW-0067">ATP-binding</keyword>
<keyword evidence="5" id="KW-0547">Nucleotide-binding</keyword>
<dbReference type="EC" id="6.1.1.3" evidence="2"/>
<dbReference type="InterPro" id="IPR002320">
    <property type="entry name" value="Thr-tRNA-ligase_IIa"/>
</dbReference>
<keyword evidence="3 13" id="KW-0436">Ligase</keyword>
<evidence type="ECO:0000256" key="10">
    <source>
        <dbReference type="ARBA" id="ARBA00031900"/>
    </source>
</evidence>
<dbReference type="GO" id="GO:0046872">
    <property type="term" value="F:metal ion binding"/>
    <property type="evidence" value="ECO:0007669"/>
    <property type="project" value="UniProtKB-KW"/>
</dbReference>
<evidence type="ECO:0000256" key="5">
    <source>
        <dbReference type="ARBA" id="ARBA00022741"/>
    </source>
</evidence>
<dbReference type="Gene3D" id="3.30.930.10">
    <property type="entry name" value="Bira Bifunctional Protein, Domain 2"/>
    <property type="match status" value="1"/>
</dbReference>
<dbReference type="FunFam" id="3.30.930.10:FF:000002">
    <property type="entry name" value="Threonine--tRNA ligase"/>
    <property type="match status" value="1"/>
</dbReference>
<evidence type="ECO:0000313" key="13">
    <source>
        <dbReference type="EMBL" id="KHJ83255.1"/>
    </source>
</evidence>
<proteinExistence type="inferred from homology"/>
<evidence type="ECO:0000256" key="3">
    <source>
        <dbReference type="ARBA" id="ARBA00022598"/>
    </source>
</evidence>
<organism evidence="13 14">
    <name type="scientific">Oesophagostomum dentatum</name>
    <name type="common">Nodular worm</name>
    <dbReference type="NCBI Taxonomy" id="61180"/>
    <lineage>
        <taxon>Eukaryota</taxon>
        <taxon>Metazoa</taxon>
        <taxon>Ecdysozoa</taxon>
        <taxon>Nematoda</taxon>
        <taxon>Chromadorea</taxon>
        <taxon>Rhabditida</taxon>
        <taxon>Rhabditina</taxon>
        <taxon>Rhabditomorpha</taxon>
        <taxon>Strongyloidea</taxon>
        <taxon>Strongylidae</taxon>
        <taxon>Oesophagostomum</taxon>
    </lineage>
</organism>
<evidence type="ECO:0000259" key="12">
    <source>
        <dbReference type="PROSITE" id="PS50862"/>
    </source>
</evidence>
<dbReference type="Proteomes" id="UP000053660">
    <property type="component" value="Unassembled WGS sequence"/>
</dbReference>
<dbReference type="EMBL" id="KN574338">
    <property type="protein sequence ID" value="KHJ83255.1"/>
    <property type="molecule type" value="Genomic_DNA"/>
</dbReference>
<dbReference type="OrthoDB" id="5423599at2759"/>
<evidence type="ECO:0000256" key="4">
    <source>
        <dbReference type="ARBA" id="ARBA00022723"/>
    </source>
</evidence>